<dbReference type="STRING" id="126957.T1JIE4"/>
<sequence length="277" mass="32412">MSTAKGELSFSNAYEKSQTELDDERENWKEYEYDFATLWGKNSVSRCKSRLSVTDVNSEGDVNKRSLFDNNNNNSYNTQSTSYRRFNYYQKMAEDGLNSPTVRWPVEMQVLNRRIQHNEYVPFIPEPLSLALSNQIALYRPHLEGKVVFSYPFTKSYNASKISYPSDTKKNFYNFSLLFESRFESGNLAKAVQINSNNYELYLRPDLYSEGHAQWFYFKVQNMKKGVNYKFSIVNLHKIAGLYDFGMKPVMYSERLAESLSTGWQRVGEKVTYSKNE</sequence>
<dbReference type="Proteomes" id="UP000014500">
    <property type="component" value="Unassembled WGS sequence"/>
</dbReference>
<feature type="compositionally biased region" description="Polar residues" evidence="2">
    <location>
        <begin position="1"/>
        <end position="16"/>
    </location>
</feature>
<reference evidence="5" key="1">
    <citation type="submission" date="2011-05" db="EMBL/GenBank/DDBJ databases">
        <authorList>
            <person name="Richards S.R."/>
            <person name="Qu J."/>
            <person name="Jiang H."/>
            <person name="Jhangiani S.N."/>
            <person name="Agravi P."/>
            <person name="Goodspeed R."/>
            <person name="Gross S."/>
            <person name="Mandapat C."/>
            <person name="Jackson L."/>
            <person name="Mathew T."/>
            <person name="Pu L."/>
            <person name="Thornton R."/>
            <person name="Saada N."/>
            <person name="Wilczek-Boney K.B."/>
            <person name="Lee S."/>
            <person name="Kovar C."/>
            <person name="Wu Y."/>
            <person name="Scherer S.E."/>
            <person name="Worley K.C."/>
            <person name="Muzny D.M."/>
            <person name="Gibbs R."/>
        </authorList>
    </citation>
    <scope>NUCLEOTIDE SEQUENCE</scope>
    <source>
        <strain evidence="5">Brora</strain>
    </source>
</reference>
<dbReference type="Gene3D" id="2.60.40.3120">
    <property type="match status" value="1"/>
</dbReference>
<feature type="region of interest" description="Disordered" evidence="2">
    <location>
        <begin position="1"/>
        <end position="21"/>
    </location>
</feature>
<organism evidence="4 5">
    <name type="scientific">Strigamia maritima</name>
    <name type="common">European centipede</name>
    <name type="synonym">Geophilus maritimus</name>
    <dbReference type="NCBI Taxonomy" id="126957"/>
    <lineage>
        <taxon>Eukaryota</taxon>
        <taxon>Metazoa</taxon>
        <taxon>Ecdysozoa</taxon>
        <taxon>Arthropoda</taxon>
        <taxon>Myriapoda</taxon>
        <taxon>Chilopoda</taxon>
        <taxon>Pleurostigmophora</taxon>
        <taxon>Geophilomorpha</taxon>
        <taxon>Linotaeniidae</taxon>
        <taxon>Strigamia</taxon>
    </lineage>
</organism>
<dbReference type="Pfam" id="PF18027">
    <property type="entry name" value="Pepdidase_M14_N"/>
    <property type="match status" value="1"/>
</dbReference>
<name>T1JIE4_STRMM</name>
<dbReference type="InterPro" id="IPR040626">
    <property type="entry name" value="Pepdidase_M14_N"/>
</dbReference>
<dbReference type="PhylomeDB" id="T1JIE4"/>
<evidence type="ECO:0000313" key="4">
    <source>
        <dbReference type="EnsemblMetazoa" id="SMAR013625-PA"/>
    </source>
</evidence>
<dbReference type="PANTHER" id="PTHR12756">
    <property type="entry name" value="CYTOSOLIC CARBOXYPEPTIDASE"/>
    <property type="match status" value="1"/>
</dbReference>
<evidence type="ECO:0000256" key="1">
    <source>
        <dbReference type="ARBA" id="ARBA00001947"/>
    </source>
</evidence>
<reference evidence="4" key="2">
    <citation type="submission" date="2015-02" db="UniProtKB">
        <authorList>
            <consortium name="EnsemblMetazoa"/>
        </authorList>
    </citation>
    <scope>IDENTIFICATION</scope>
</reference>
<dbReference type="AlphaFoldDB" id="T1JIE4"/>
<dbReference type="EMBL" id="JH431728">
    <property type="status" value="NOT_ANNOTATED_CDS"/>
    <property type="molecule type" value="Genomic_DNA"/>
</dbReference>
<evidence type="ECO:0000259" key="3">
    <source>
        <dbReference type="Pfam" id="PF18027"/>
    </source>
</evidence>
<accession>T1JIE4</accession>
<evidence type="ECO:0000256" key="2">
    <source>
        <dbReference type="SAM" id="MobiDB-lite"/>
    </source>
</evidence>
<proteinExistence type="predicted"/>
<keyword evidence="5" id="KW-1185">Reference proteome</keyword>
<protein>
    <recommendedName>
        <fullName evidence="3">Cytosolic carboxypeptidase N-terminal domain-containing protein</fullName>
    </recommendedName>
</protein>
<feature type="domain" description="Cytosolic carboxypeptidase N-terminal" evidence="3">
    <location>
        <begin position="179"/>
        <end position="254"/>
    </location>
</feature>
<evidence type="ECO:0000313" key="5">
    <source>
        <dbReference type="Proteomes" id="UP000014500"/>
    </source>
</evidence>
<comment type="cofactor">
    <cofactor evidence="1">
        <name>Zn(2+)</name>
        <dbReference type="ChEBI" id="CHEBI:29105"/>
    </cofactor>
</comment>
<dbReference type="EnsemblMetazoa" id="SMAR013625-RA">
    <property type="protein sequence ID" value="SMAR013625-PA"/>
    <property type="gene ID" value="SMAR013625"/>
</dbReference>
<dbReference type="eggNOG" id="KOG3641">
    <property type="taxonomic scope" value="Eukaryota"/>
</dbReference>
<dbReference type="HOGENOM" id="CLU_1005830_0_0_1"/>
<dbReference type="InterPro" id="IPR050821">
    <property type="entry name" value="Cytosolic_carboxypeptidase"/>
</dbReference>
<dbReference type="PANTHER" id="PTHR12756:SF45">
    <property type="entry name" value="CYTOSOLIC CARBOXYPEPTIDASE NNA1"/>
    <property type="match status" value="1"/>
</dbReference>